<name>A0A2N9WUN1_9NEIS</name>
<evidence type="ECO:0000256" key="3">
    <source>
        <dbReference type="ARBA" id="ARBA00022475"/>
    </source>
</evidence>
<dbReference type="AlphaFoldDB" id="A0A2N9WUN1"/>
<dbReference type="NCBIfam" id="TIGR02532">
    <property type="entry name" value="IV_pilin_GFxxxE"/>
    <property type="match status" value="1"/>
</dbReference>
<evidence type="ECO:0000256" key="2">
    <source>
        <dbReference type="ARBA" id="ARBA00021549"/>
    </source>
</evidence>
<dbReference type="PROSITE" id="PS00409">
    <property type="entry name" value="PROKAR_NTER_METHYL"/>
    <property type="match status" value="1"/>
</dbReference>
<dbReference type="InterPro" id="IPR012902">
    <property type="entry name" value="N_methyl_site"/>
</dbReference>
<keyword evidence="8 11" id="KW-0472">Membrane</keyword>
<reference evidence="13 14" key="1">
    <citation type="journal article" date="2017" name="MBio">
        <title>Type VI secretion-mediated competition in the bee gut microbiome.</title>
        <authorList>
            <person name="Steele M.I."/>
            <person name="Kwong W.K."/>
            <person name="Powell J.E."/>
            <person name="Whiteley M."/>
            <person name="Moran N.A."/>
        </authorList>
    </citation>
    <scope>NUCLEOTIDE SEQUENCE [LARGE SCALE GENOMIC DNA]</scope>
    <source>
        <strain evidence="13 14">App2-2</strain>
    </source>
</reference>
<sequence>MVSSKPTNAGFTLIEMLIVIAITAILAAIALPGMERLIASQRNSNRADQMFALFQFARAEAIRTNKPVLICPTKIRKNTAADNGCEKFTEYKEGKGWQGFLAFNDVNMNGSYEANTDSSVRVVALNQNTNDINKIKVKLRWQICNTNQTTCSDTIVGNDVLGFMPNGQFGIGSGAGANGWIIGQSNVVIDVIDSHYENINRRIVITPSGKPIACYGQSSTNKTNSFCSVQLP</sequence>
<dbReference type="Proteomes" id="UP000231293">
    <property type="component" value="Unassembled WGS sequence"/>
</dbReference>
<keyword evidence="7 11" id="KW-1133">Transmembrane helix</keyword>
<evidence type="ECO:0000256" key="1">
    <source>
        <dbReference type="ARBA" id="ARBA00004377"/>
    </source>
</evidence>
<keyword evidence="5" id="KW-0997">Cell inner membrane</keyword>
<evidence type="ECO:0000256" key="6">
    <source>
        <dbReference type="ARBA" id="ARBA00022692"/>
    </source>
</evidence>
<evidence type="ECO:0000313" key="14">
    <source>
        <dbReference type="Proteomes" id="UP000231293"/>
    </source>
</evidence>
<gene>
    <name evidence="13" type="ORF">BGI32_04540</name>
</gene>
<keyword evidence="6 11" id="KW-0812">Transmembrane</keyword>
<evidence type="ECO:0000259" key="12">
    <source>
        <dbReference type="Pfam" id="PF12019"/>
    </source>
</evidence>
<protein>
    <recommendedName>
        <fullName evidence="2">Type II secretion system protein H</fullName>
    </recommendedName>
    <alternativeName>
        <fullName evidence="10">General secretion pathway protein H</fullName>
    </alternativeName>
</protein>
<dbReference type="EMBL" id="MDVB01000054">
    <property type="protein sequence ID" value="PIT16411.1"/>
    <property type="molecule type" value="Genomic_DNA"/>
</dbReference>
<evidence type="ECO:0000256" key="10">
    <source>
        <dbReference type="ARBA" id="ARBA00030775"/>
    </source>
</evidence>
<evidence type="ECO:0000256" key="9">
    <source>
        <dbReference type="ARBA" id="ARBA00025772"/>
    </source>
</evidence>
<comment type="subcellular location">
    <subcellularLocation>
        <location evidence="1">Cell inner membrane</location>
        <topology evidence="1">Single-pass membrane protein</topology>
    </subcellularLocation>
</comment>
<dbReference type="Pfam" id="PF07963">
    <property type="entry name" value="N_methyl"/>
    <property type="match status" value="1"/>
</dbReference>
<evidence type="ECO:0000256" key="8">
    <source>
        <dbReference type="ARBA" id="ARBA00023136"/>
    </source>
</evidence>
<keyword evidence="3" id="KW-1003">Cell membrane</keyword>
<evidence type="ECO:0000256" key="4">
    <source>
        <dbReference type="ARBA" id="ARBA00022481"/>
    </source>
</evidence>
<dbReference type="GO" id="GO:0005886">
    <property type="term" value="C:plasma membrane"/>
    <property type="evidence" value="ECO:0007669"/>
    <property type="project" value="UniProtKB-SubCell"/>
</dbReference>
<keyword evidence="4" id="KW-0488">Methylation</keyword>
<dbReference type="GO" id="GO:0015628">
    <property type="term" value="P:protein secretion by the type II secretion system"/>
    <property type="evidence" value="ECO:0007669"/>
    <property type="project" value="InterPro"/>
</dbReference>
<dbReference type="RefSeq" id="WP_100089556.1">
    <property type="nucleotide sequence ID" value="NZ_MDVB01000054.1"/>
</dbReference>
<dbReference type="InterPro" id="IPR045584">
    <property type="entry name" value="Pilin-like"/>
</dbReference>
<comment type="similarity">
    <text evidence="9">Belongs to the GSP H family.</text>
</comment>
<dbReference type="Pfam" id="PF12019">
    <property type="entry name" value="GspH"/>
    <property type="match status" value="1"/>
</dbReference>
<dbReference type="Gene3D" id="3.30.700.10">
    <property type="entry name" value="Glycoprotein, Type 4 Pilin"/>
    <property type="match status" value="1"/>
</dbReference>
<dbReference type="InterPro" id="IPR022346">
    <property type="entry name" value="T2SS_GspH"/>
</dbReference>
<evidence type="ECO:0000256" key="7">
    <source>
        <dbReference type="ARBA" id="ARBA00022989"/>
    </source>
</evidence>
<dbReference type="SUPFAM" id="SSF54523">
    <property type="entry name" value="Pili subunits"/>
    <property type="match status" value="1"/>
</dbReference>
<feature type="domain" description="General secretion pathway GspH" evidence="12">
    <location>
        <begin position="47"/>
        <end position="134"/>
    </location>
</feature>
<comment type="caution">
    <text evidence="13">The sequence shown here is derived from an EMBL/GenBank/DDBJ whole genome shotgun (WGS) entry which is preliminary data.</text>
</comment>
<proteinExistence type="inferred from homology"/>
<organism evidence="13 14">
    <name type="scientific">Snodgrassella alvi</name>
    <dbReference type="NCBI Taxonomy" id="1196083"/>
    <lineage>
        <taxon>Bacteria</taxon>
        <taxon>Pseudomonadati</taxon>
        <taxon>Pseudomonadota</taxon>
        <taxon>Betaproteobacteria</taxon>
        <taxon>Neisseriales</taxon>
        <taxon>Neisseriaceae</taxon>
        <taxon>Snodgrassella</taxon>
    </lineage>
</organism>
<evidence type="ECO:0000256" key="5">
    <source>
        <dbReference type="ARBA" id="ARBA00022519"/>
    </source>
</evidence>
<dbReference type="GO" id="GO:0015627">
    <property type="term" value="C:type II protein secretion system complex"/>
    <property type="evidence" value="ECO:0007669"/>
    <property type="project" value="InterPro"/>
</dbReference>
<feature type="transmembrane region" description="Helical" evidence="11">
    <location>
        <begin position="12"/>
        <end position="34"/>
    </location>
</feature>
<evidence type="ECO:0000313" key="13">
    <source>
        <dbReference type="EMBL" id="PIT16411.1"/>
    </source>
</evidence>
<accession>A0A2N9WUN1</accession>
<evidence type="ECO:0000256" key="11">
    <source>
        <dbReference type="SAM" id="Phobius"/>
    </source>
</evidence>